<dbReference type="CDD" id="cd00822">
    <property type="entry name" value="TopoII_Trans_DNA_gyrase"/>
    <property type="match status" value="1"/>
</dbReference>
<dbReference type="Gene3D" id="3.30.230.10">
    <property type="match status" value="1"/>
</dbReference>
<gene>
    <name evidence="14" type="ORF">DI536_26420</name>
</gene>
<dbReference type="SUPFAM" id="SSF55874">
    <property type="entry name" value="ATPase domain of HSP90 chaperone/DNA topoisomerase II/histidine kinase"/>
    <property type="match status" value="1"/>
</dbReference>
<dbReference type="PROSITE" id="PS50880">
    <property type="entry name" value="TOPRIM"/>
    <property type="match status" value="1"/>
</dbReference>
<feature type="domain" description="Toprim" evidence="13">
    <location>
        <begin position="422"/>
        <end position="536"/>
    </location>
</feature>
<dbReference type="InterPro" id="IPR020568">
    <property type="entry name" value="Ribosomal_Su5_D2-typ_SF"/>
</dbReference>
<organism evidence="14 15">
    <name type="scientific">Archangium gephyra</name>
    <dbReference type="NCBI Taxonomy" id="48"/>
    <lineage>
        <taxon>Bacteria</taxon>
        <taxon>Pseudomonadati</taxon>
        <taxon>Myxococcota</taxon>
        <taxon>Myxococcia</taxon>
        <taxon>Myxococcales</taxon>
        <taxon>Cystobacterineae</taxon>
        <taxon>Archangiaceae</taxon>
        <taxon>Archangium</taxon>
    </lineage>
</organism>
<dbReference type="Gene3D" id="3.30.565.10">
    <property type="entry name" value="Histidine kinase-like ATPase, C-terminal domain"/>
    <property type="match status" value="1"/>
</dbReference>
<dbReference type="SMART" id="SM00433">
    <property type="entry name" value="TOP2c"/>
    <property type="match status" value="1"/>
</dbReference>
<dbReference type="Pfam" id="PF02518">
    <property type="entry name" value="HATPase_c"/>
    <property type="match status" value="1"/>
</dbReference>
<keyword evidence="9" id="KW-0799">Topoisomerase</keyword>
<dbReference type="GO" id="GO:0006265">
    <property type="term" value="P:DNA topological change"/>
    <property type="evidence" value="ECO:0007669"/>
    <property type="project" value="InterPro"/>
</dbReference>
<dbReference type="PRINTS" id="PR01159">
    <property type="entry name" value="DNAGYRASEB"/>
</dbReference>
<dbReference type="GO" id="GO:0003918">
    <property type="term" value="F:DNA topoisomerase type II (double strand cut, ATP-hydrolyzing) activity"/>
    <property type="evidence" value="ECO:0007669"/>
    <property type="project" value="UniProtKB-EC"/>
</dbReference>
<protein>
    <recommendedName>
        <fullName evidence="4">DNA topoisomerase (ATP-hydrolyzing)</fullName>
        <ecNumber evidence="4">5.6.2.2</ecNumber>
    </recommendedName>
</protein>
<dbReference type="NCBIfam" id="NF004189">
    <property type="entry name" value="PRK05644.1"/>
    <property type="match status" value="1"/>
</dbReference>
<dbReference type="FunFam" id="3.30.565.10:FF:000002">
    <property type="entry name" value="DNA gyrase subunit B"/>
    <property type="match status" value="1"/>
</dbReference>
<keyword evidence="7" id="KW-0067">ATP-binding</keyword>
<dbReference type="InterPro" id="IPR014721">
    <property type="entry name" value="Ribsml_uS5_D2-typ_fold_subgr"/>
</dbReference>
<dbReference type="EC" id="5.6.2.2" evidence="4"/>
<evidence type="ECO:0000256" key="8">
    <source>
        <dbReference type="ARBA" id="ARBA00022842"/>
    </source>
</evidence>
<evidence type="ECO:0000256" key="12">
    <source>
        <dbReference type="SAM" id="MobiDB-lite"/>
    </source>
</evidence>
<dbReference type="GO" id="GO:0046872">
    <property type="term" value="F:metal ion binding"/>
    <property type="evidence" value="ECO:0007669"/>
    <property type="project" value="UniProtKB-KW"/>
</dbReference>
<dbReference type="GO" id="GO:0003677">
    <property type="term" value="F:DNA binding"/>
    <property type="evidence" value="ECO:0007669"/>
    <property type="project" value="UniProtKB-KW"/>
</dbReference>
<reference evidence="14 15" key="1">
    <citation type="submission" date="2017-08" db="EMBL/GenBank/DDBJ databases">
        <title>Infants hospitalized years apart are colonized by the same room-sourced microbial strains.</title>
        <authorList>
            <person name="Brooks B."/>
            <person name="Olm M.R."/>
            <person name="Firek B.A."/>
            <person name="Baker R."/>
            <person name="Thomas B.C."/>
            <person name="Morowitz M.J."/>
            <person name="Banfield J.F."/>
        </authorList>
    </citation>
    <scope>NUCLEOTIDE SEQUENCE [LARGE SCALE GENOMIC DNA]</scope>
    <source>
        <strain evidence="14">S2_003_000_R2_14</strain>
    </source>
</reference>
<feature type="region of interest" description="Disordered" evidence="12">
    <location>
        <begin position="140"/>
        <end position="159"/>
    </location>
</feature>
<dbReference type="InterPro" id="IPR001241">
    <property type="entry name" value="Topo_IIA"/>
</dbReference>
<dbReference type="PRINTS" id="PR00418">
    <property type="entry name" value="TPI2FAMILY"/>
</dbReference>
<evidence type="ECO:0000313" key="14">
    <source>
        <dbReference type="EMBL" id="PZR07897.1"/>
    </source>
</evidence>
<dbReference type="Pfam" id="PF00204">
    <property type="entry name" value="DNA_gyraseB"/>
    <property type="match status" value="1"/>
</dbReference>
<evidence type="ECO:0000256" key="4">
    <source>
        <dbReference type="ARBA" id="ARBA00012895"/>
    </source>
</evidence>
<evidence type="ECO:0000256" key="10">
    <source>
        <dbReference type="ARBA" id="ARBA00023125"/>
    </source>
</evidence>
<evidence type="ECO:0000256" key="1">
    <source>
        <dbReference type="ARBA" id="ARBA00000185"/>
    </source>
</evidence>
<dbReference type="PANTHER" id="PTHR45866">
    <property type="entry name" value="DNA GYRASE/TOPOISOMERASE SUBUNIT B"/>
    <property type="match status" value="1"/>
</dbReference>
<evidence type="ECO:0000313" key="15">
    <source>
        <dbReference type="Proteomes" id="UP000249061"/>
    </source>
</evidence>
<dbReference type="InterPro" id="IPR036890">
    <property type="entry name" value="HATPase_C_sf"/>
</dbReference>
<dbReference type="InterPro" id="IPR013759">
    <property type="entry name" value="Topo_IIA_B_C"/>
</dbReference>
<dbReference type="GO" id="GO:0005524">
    <property type="term" value="F:ATP binding"/>
    <property type="evidence" value="ECO:0007669"/>
    <property type="project" value="UniProtKB-KW"/>
</dbReference>
<evidence type="ECO:0000256" key="9">
    <source>
        <dbReference type="ARBA" id="ARBA00023029"/>
    </source>
</evidence>
<keyword evidence="8" id="KW-0460">Magnesium</keyword>
<dbReference type="InterPro" id="IPR006171">
    <property type="entry name" value="TOPRIM_dom"/>
</dbReference>
<comment type="caution">
    <text evidence="14">The sequence shown here is derived from an EMBL/GenBank/DDBJ whole genome shotgun (WGS) entry which is preliminary data.</text>
</comment>
<dbReference type="AlphaFoldDB" id="A0A2W5T1H4"/>
<evidence type="ECO:0000256" key="11">
    <source>
        <dbReference type="ARBA" id="ARBA00023235"/>
    </source>
</evidence>
<dbReference type="SUPFAM" id="SSF56719">
    <property type="entry name" value="Type II DNA topoisomerase"/>
    <property type="match status" value="1"/>
</dbReference>
<evidence type="ECO:0000256" key="3">
    <source>
        <dbReference type="ARBA" id="ARBA00010708"/>
    </source>
</evidence>
<dbReference type="Gene3D" id="3.40.50.670">
    <property type="match status" value="1"/>
</dbReference>
<dbReference type="Proteomes" id="UP000249061">
    <property type="component" value="Unassembled WGS sequence"/>
</dbReference>
<dbReference type="InterPro" id="IPR002288">
    <property type="entry name" value="DNA_gyrase_B_C"/>
</dbReference>
<evidence type="ECO:0000256" key="5">
    <source>
        <dbReference type="ARBA" id="ARBA00022723"/>
    </source>
</evidence>
<dbReference type="Pfam" id="PF01751">
    <property type="entry name" value="Toprim"/>
    <property type="match status" value="1"/>
</dbReference>
<name>A0A2W5T1H4_9BACT</name>
<dbReference type="InterPro" id="IPR018522">
    <property type="entry name" value="TopoIIA_CS"/>
</dbReference>
<dbReference type="SMART" id="SM00387">
    <property type="entry name" value="HATPase_c"/>
    <property type="match status" value="1"/>
</dbReference>
<dbReference type="FunFam" id="3.40.50.670:FF:000001">
    <property type="entry name" value="DNA topoisomerase 2"/>
    <property type="match status" value="1"/>
</dbReference>
<evidence type="ECO:0000256" key="6">
    <source>
        <dbReference type="ARBA" id="ARBA00022741"/>
    </source>
</evidence>
<dbReference type="PROSITE" id="PS00177">
    <property type="entry name" value="TOPOISOMERASE_II"/>
    <property type="match status" value="1"/>
</dbReference>
<dbReference type="InterPro" id="IPR013506">
    <property type="entry name" value="Topo_IIA_bsu_dom2"/>
</dbReference>
<keyword evidence="10" id="KW-0238">DNA-binding</keyword>
<evidence type="ECO:0000256" key="7">
    <source>
        <dbReference type="ARBA" id="ARBA00022840"/>
    </source>
</evidence>
<dbReference type="InterPro" id="IPR003594">
    <property type="entry name" value="HATPase_dom"/>
</dbReference>
<keyword evidence="11 14" id="KW-0413">Isomerase</keyword>
<comment type="cofactor">
    <cofactor evidence="2">
        <name>Mg(2+)</name>
        <dbReference type="ChEBI" id="CHEBI:18420"/>
    </cofactor>
</comment>
<dbReference type="CDD" id="cd16928">
    <property type="entry name" value="HATPase_GyrB-like"/>
    <property type="match status" value="1"/>
</dbReference>
<comment type="catalytic activity">
    <reaction evidence="1">
        <text>ATP-dependent breakage, passage and rejoining of double-stranded DNA.</text>
        <dbReference type="EC" id="5.6.2.2"/>
    </reaction>
</comment>
<comment type="similarity">
    <text evidence="3">Belongs to the type II topoisomerase GyrB family.</text>
</comment>
<proteinExistence type="inferred from homology"/>
<dbReference type="SUPFAM" id="SSF54211">
    <property type="entry name" value="Ribosomal protein S5 domain 2-like"/>
    <property type="match status" value="1"/>
</dbReference>
<dbReference type="InterPro" id="IPR013760">
    <property type="entry name" value="Topo_IIA-like_dom_sf"/>
</dbReference>
<evidence type="ECO:0000259" key="13">
    <source>
        <dbReference type="PROSITE" id="PS50880"/>
    </source>
</evidence>
<dbReference type="InterPro" id="IPR000565">
    <property type="entry name" value="Topo_IIA_B"/>
</dbReference>
<accession>A0A2W5T1H4</accession>
<evidence type="ECO:0000256" key="2">
    <source>
        <dbReference type="ARBA" id="ARBA00001946"/>
    </source>
</evidence>
<sequence>MATKKYDEQDIQVLEGLEPVRLRPGMYIGGTGADGYHHLLWEIVDNSVDEVMNGHASKIEVTLHKDGTTATVTDDGRGIPVGMMPRYKKSALEVILTTLHSGGKFEKKGYTHSGGLHGVGSSVVNALSTELVAQIKREGKHHEMTFSRGKPTSKLKVGANARGTGTTITFTPDPEIFGAKLKFDPELVKERLESKTYLHKGMEIRFIDQVNKQEFTFKHDGGIAEYITKLISDRGKALVPAGSAPFYKSHENGVKLEIALAWSEATDEYVKSYVNGIPTRSGGTHENGLKSGVVKAVRNYIETHDLTPKGVSLTADDIREGMVCVLSAYVTEPQFQGQTKERLNNPEVQGQVDNVVRPAVEKWLNDNKSIAEAIIARIILAARAREASRAASQAVTRKSAVSHKLNLPGKLADCSSTDPEDSELFIVEGDSAGGSAKQGRDRNTQAILPLRGKVLNAEQASTDKVTSNKELQDIASALGCGIGADLDVSRLRYGKIILLMDADSDGLHISTLLLTFFYRHMRPLITQGHVYIAQPPLFRVDIGKETYWALDEDHRDKIIAEKGRANSKPNIMRFKGLGEMTPDELKQTTLDKKRRLALKVNIDNELETDRAINDLFGKDVAPRFKFIMENSTDVQELDV</sequence>
<keyword evidence="5" id="KW-0479">Metal-binding</keyword>
<dbReference type="PANTHER" id="PTHR45866:SF1">
    <property type="entry name" value="DNA GYRASE SUBUNIT B, MITOCHONDRIAL"/>
    <property type="match status" value="1"/>
</dbReference>
<dbReference type="Pfam" id="PF00986">
    <property type="entry name" value="DNA_gyraseB_C"/>
    <property type="match status" value="1"/>
</dbReference>
<dbReference type="EMBL" id="QFQP01000028">
    <property type="protein sequence ID" value="PZR07897.1"/>
    <property type="molecule type" value="Genomic_DNA"/>
</dbReference>
<keyword evidence="6" id="KW-0547">Nucleotide-binding</keyword>